<organism evidence="4 5">
    <name type="scientific">Candidatus Buchananbacteria bacterium RIFCSPHIGHO2_01_FULL_44_11</name>
    <dbReference type="NCBI Taxonomy" id="1797535"/>
    <lineage>
        <taxon>Bacteria</taxon>
        <taxon>Candidatus Buchananiibacteriota</taxon>
    </lineage>
</organism>
<comment type="caution">
    <text evidence="4">The sequence shown here is derived from an EMBL/GenBank/DDBJ whole genome shotgun (WGS) entry which is preliminary data.</text>
</comment>
<evidence type="ECO:0000256" key="1">
    <source>
        <dbReference type="SAM" id="Phobius"/>
    </source>
</evidence>
<gene>
    <name evidence="4" type="ORF">A2744_00740</name>
</gene>
<feature type="chain" id="PRO_5009581431" description="DUF8173 domain-containing protein" evidence="2">
    <location>
        <begin position="26"/>
        <end position="389"/>
    </location>
</feature>
<dbReference type="AlphaFoldDB" id="A0A1G1XYK4"/>
<feature type="domain" description="DUF8173" evidence="3">
    <location>
        <begin position="236"/>
        <end position="381"/>
    </location>
</feature>
<feature type="transmembrane region" description="Helical" evidence="1">
    <location>
        <begin position="233"/>
        <end position="256"/>
    </location>
</feature>
<dbReference type="STRING" id="1797535.A2744_00740"/>
<dbReference type="InterPro" id="IPR058486">
    <property type="entry name" value="DUF8173"/>
</dbReference>
<dbReference type="EMBL" id="MHIE01000027">
    <property type="protein sequence ID" value="OGY45159.1"/>
    <property type="molecule type" value="Genomic_DNA"/>
</dbReference>
<dbReference type="Proteomes" id="UP000178240">
    <property type="component" value="Unassembled WGS sequence"/>
</dbReference>
<evidence type="ECO:0000313" key="4">
    <source>
        <dbReference type="EMBL" id="OGY45159.1"/>
    </source>
</evidence>
<keyword evidence="1" id="KW-0472">Membrane</keyword>
<keyword evidence="1" id="KW-1133">Transmembrane helix</keyword>
<keyword evidence="2" id="KW-0732">Signal</keyword>
<feature type="transmembrane region" description="Helical" evidence="1">
    <location>
        <begin position="277"/>
        <end position="302"/>
    </location>
</feature>
<evidence type="ECO:0000259" key="3">
    <source>
        <dbReference type="Pfam" id="PF26514"/>
    </source>
</evidence>
<proteinExistence type="predicted"/>
<reference evidence="4 5" key="1">
    <citation type="journal article" date="2016" name="Nat. Commun.">
        <title>Thousands of microbial genomes shed light on interconnected biogeochemical processes in an aquifer system.</title>
        <authorList>
            <person name="Anantharaman K."/>
            <person name="Brown C.T."/>
            <person name="Hug L.A."/>
            <person name="Sharon I."/>
            <person name="Castelle C.J."/>
            <person name="Probst A.J."/>
            <person name="Thomas B.C."/>
            <person name="Singh A."/>
            <person name="Wilkins M.J."/>
            <person name="Karaoz U."/>
            <person name="Brodie E.L."/>
            <person name="Williams K.H."/>
            <person name="Hubbard S.S."/>
            <person name="Banfield J.F."/>
        </authorList>
    </citation>
    <scope>NUCLEOTIDE SEQUENCE [LARGE SCALE GENOMIC DNA]</scope>
</reference>
<feature type="transmembrane region" description="Helical" evidence="1">
    <location>
        <begin position="308"/>
        <end position="329"/>
    </location>
</feature>
<accession>A0A1G1XYK4</accession>
<keyword evidence="1" id="KW-0812">Transmembrane</keyword>
<feature type="signal peptide" evidence="2">
    <location>
        <begin position="1"/>
        <end position="25"/>
    </location>
</feature>
<evidence type="ECO:0000313" key="5">
    <source>
        <dbReference type="Proteomes" id="UP000178240"/>
    </source>
</evidence>
<name>A0A1G1XYK4_9BACT</name>
<feature type="transmembrane region" description="Helical" evidence="1">
    <location>
        <begin position="341"/>
        <end position="374"/>
    </location>
</feature>
<sequence>MSFAKKFFVFCLVAAFLALPLATFAGVFAIDNKENQSVTVAADQIIDGNFIKAGNIIDIEGAVKGDVIVAGNTIRISGPVSGDVIAAGNSIKISGPVSGSVRVVGSNIEVSGEVKNNIWTAGSNVFIDKTSTVGLDVYAAGASVEIKGKVSGNVWAGAGTVVISNEVGKKVTASVDREGQVILETGAKINGDLVYQAASEKQLIIKEGAVVSGQTIKKAIKNYKVDTGFLSPAFFLFKTISFFSFLILGLVLISLVPKKLLAMHAEMVKRPAQSIGWGLVYLIITPVVVVLLLFTVIGIPLALIILPLYLIGLCLSKVIAGLAIGILLVDQLSHKKYSGSLIVPLAVGLLVLTILSSLPIVGWLVCLLTMLWALGAMLQVKKDTIAEWR</sequence>
<evidence type="ECO:0000256" key="2">
    <source>
        <dbReference type="SAM" id="SignalP"/>
    </source>
</evidence>
<dbReference type="Pfam" id="PF26514">
    <property type="entry name" value="DUF8173"/>
    <property type="match status" value="1"/>
</dbReference>
<protein>
    <recommendedName>
        <fullName evidence="3">DUF8173 domain-containing protein</fullName>
    </recommendedName>
</protein>